<dbReference type="SUPFAM" id="SSF50249">
    <property type="entry name" value="Nucleic acid-binding proteins"/>
    <property type="match status" value="1"/>
</dbReference>
<dbReference type="SUPFAM" id="SSF47781">
    <property type="entry name" value="RuvA domain 2-like"/>
    <property type="match status" value="2"/>
</dbReference>
<keyword evidence="3 11" id="KW-0235">DNA replication</keyword>
<evidence type="ECO:0000256" key="8">
    <source>
        <dbReference type="ARBA" id="ARBA00023027"/>
    </source>
</evidence>
<dbReference type="Gene3D" id="2.40.50.140">
    <property type="entry name" value="Nucleic acid-binding proteins"/>
    <property type="match status" value="1"/>
</dbReference>
<feature type="binding site" evidence="11">
    <location>
        <position position="139"/>
    </location>
    <ligand>
        <name>NAD(+)</name>
        <dbReference type="ChEBI" id="CHEBI:57540"/>
    </ligand>
</feature>
<dbReference type="Pfam" id="PF00533">
    <property type="entry name" value="BRCT"/>
    <property type="match status" value="1"/>
</dbReference>
<evidence type="ECO:0000256" key="6">
    <source>
        <dbReference type="ARBA" id="ARBA00022833"/>
    </source>
</evidence>
<dbReference type="InterPro" id="IPR004149">
    <property type="entry name" value="Znf_DNAligase_C4"/>
</dbReference>
<dbReference type="Gene3D" id="3.30.470.30">
    <property type="entry name" value="DNA ligase/mRNA capping enzyme"/>
    <property type="match status" value="1"/>
</dbReference>
<comment type="function">
    <text evidence="1 11">DNA ligase that catalyzes the formation of phosphodiester linkages between 5'-phosphoryl and 3'-hydroxyl groups in double-stranded DNA using NAD as a coenzyme and as the energy source for the reaction. It is essential for DNA replication and repair of damaged DNA.</text>
</comment>
<dbReference type="PANTHER" id="PTHR23389">
    <property type="entry name" value="CHROMOSOME TRANSMISSION FIDELITY FACTOR 18"/>
    <property type="match status" value="1"/>
</dbReference>
<comment type="cofactor">
    <cofactor evidence="11">
        <name>Mg(2+)</name>
        <dbReference type="ChEBI" id="CHEBI:18420"/>
    </cofactor>
    <cofactor evidence="11">
        <name>Mn(2+)</name>
        <dbReference type="ChEBI" id="CHEBI:29035"/>
    </cofactor>
</comment>
<comment type="similarity">
    <text evidence="11">Belongs to the NAD-dependent DNA ligase family. LigA subfamily.</text>
</comment>
<feature type="binding site" evidence="11">
    <location>
        <position position="176"/>
    </location>
    <ligand>
        <name>NAD(+)</name>
        <dbReference type="ChEBI" id="CHEBI:57540"/>
    </ligand>
</feature>
<dbReference type="Gene3D" id="1.10.150.20">
    <property type="entry name" value="5' to 3' exonuclease, C-terminal subdomain"/>
    <property type="match status" value="3"/>
</dbReference>
<evidence type="ECO:0000256" key="10">
    <source>
        <dbReference type="ARBA" id="ARBA00034005"/>
    </source>
</evidence>
<dbReference type="InterPro" id="IPR013839">
    <property type="entry name" value="DNAligase_adenylation"/>
</dbReference>
<dbReference type="Pfam" id="PF03120">
    <property type="entry name" value="OB_DNA_ligase"/>
    <property type="match status" value="1"/>
</dbReference>
<dbReference type="Proteomes" id="UP000629025">
    <property type="component" value="Unassembled WGS sequence"/>
</dbReference>
<dbReference type="Gene3D" id="6.20.10.30">
    <property type="match status" value="1"/>
</dbReference>
<keyword evidence="11" id="KW-0464">Manganese</keyword>
<feature type="domain" description="BRCT" evidence="13">
    <location>
        <begin position="701"/>
        <end position="778"/>
    </location>
</feature>
<dbReference type="PANTHER" id="PTHR23389:SF9">
    <property type="entry name" value="DNA LIGASE"/>
    <property type="match status" value="1"/>
</dbReference>
<evidence type="ECO:0000256" key="4">
    <source>
        <dbReference type="ARBA" id="ARBA00022723"/>
    </source>
</evidence>
<dbReference type="Pfam" id="PF03119">
    <property type="entry name" value="DNA_ligase_ZBD"/>
    <property type="match status" value="1"/>
</dbReference>
<dbReference type="SMART" id="SM00292">
    <property type="entry name" value="BRCT"/>
    <property type="match status" value="1"/>
</dbReference>
<evidence type="ECO:0000256" key="5">
    <source>
        <dbReference type="ARBA" id="ARBA00022763"/>
    </source>
</evidence>
<dbReference type="PROSITE" id="PS01055">
    <property type="entry name" value="DNA_LIGASE_N1"/>
    <property type="match status" value="1"/>
</dbReference>
<dbReference type="InterPro" id="IPR018239">
    <property type="entry name" value="DNA_ligase_AS"/>
</dbReference>
<keyword evidence="7 11" id="KW-0460">Magnesium</keyword>
<keyword evidence="9 11" id="KW-0234">DNA repair</keyword>
<proteinExistence type="inferred from homology"/>
<dbReference type="EC" id="6.5.1.2" evidence="11 12"/>
<dbReference type="InterPro" id="IPR001679">
    <property type="entry name" value="DNA_ligase"/>
</dbReference>
<comment type="caution">
    <text evidence="14">The sequence shown here is derived from an EMBL/GenBank/DDBJ whole genome shotgun (WGS) entry which is preliminary data.</text>
</comment>
<comment type="caution">
    <text evidence="11">Lacks conserved residue(s) required for the propagation of feature annotation.</text>
</comment>
<dbReference type="InterPro" id="IPR010994">
    <property type="entry name" value="RuvA_2-like"/>
</dbReference>
<dbReference type="InterPro" id="IPR004150">
    <property type="entry name" value="NAD_DNA_ligase_OB"/>
</dbReference>
<evidence type="ECO:0000256" key="3">
    <source>
        <dbReference type="ARBA" id="ARBA00022705"/>
    </source>
</evidence>
<keyword evidence="2 11" id="KW-0436">Ligase</keyword>
<evidence type="ECO:0000256" key="1">
    <source>
        <dbReference type="ARBA" id="ARBA00004067"/>
    </source>
</evidence>
<dbReference type="PROSITE" id="PS50172">
    <property type="entry name" value="BRCT"/>
    <property type="match status" value="1"/>
</dbReference>
<dbReference type="Gene3D" id="1.10.287.610">
    <property type="entry name" value="Helix hairpin bin"/>
    <property type="match status" value="1"/>
</dbReference>
<evidence type="ECO:0000259" key="13">
    <source>
        <dbReference type="PROSITE" id="PS50172"/>
    </source>
</evidence>
<dbReference type="PROSITE" id="PS01056">
    <property type="entry name" value="DNA_LIGASE_N2"/>
    <property type="match status" value="1"/>
</dbReference>
<feature type="binding site" evidence="11">
    <location>
        <position position="317"/>
    </location>
    <ligand>
        <name>NAD(+)</name>
        <dbReference type="ChEBI" id="CHEBI:57540"/>
    </ligand>
</feature>
<dbReference type="InterPro" id="IPR013840">
    <property type="entry name" value="DNAligase_N"/>
</dbReference>
<dbReference type="Pfam" id="PF12826">
    <property type="entry name" value="HHH_2"/>
    <property type="match status" value="1"/>
</dbReference>
<dbReference type="PIRSF" id="PIRSF001604">
    <property type="entry name" value="LigA"/>
    <property type="match status" value="1"/>
</dbReference>
<feature type="binding site" evidence="11">
    <location>
        <position position="411"/>
    </location>
    <ligand>
        <name>Zn(2+)</name>
        <dbReference type="ChEBI" id="CHEBI:29105"/>
    </ligand>
</feature>
<protein>
    <recommendedName>
        <fullName evidence="11 12">DNA ligase</fullName>
        <ecNumber evidence="11 12">6.5.1.2</ecNumber>
    </recommendedName>
    <alternativeName>
        <fullName evidence="11">Polydeoxyribonucleotide synthase [NAD(+)]</fullName>
    </alternativeName>
</protein>
<feature type="binding site" evidence="11">
    <location>
        <position position="293"/>
    </location>
    <ligand>
        <name>NAD(+)</name>
        <dbReference type="ChEBI" id="CHEBI:57540"/>
    </ligand>
</feature>
<feature type="binding site" evidence="11">
    <location>
        <position position="414"/>
    </location>
    <ligand>
        <name>Zn(2+)</name>
        <dbReference type="ChEBI" id="CHEBI:29105"/>
    </ligand>
</feature>
<keyword evidence="8 11" id="KW-0520">NAD</keyword>
<feature type="active site" description="N6-AMP-lysine intermediate" evidence="11">
    <location>
        <position position="118"/>
    </location>
</feature>
<name>A0ABQ1KUB0_9GAMM</name>
<dbReference type="InterPro" id="IPR001357">
    <property type="entry name" value="BRCT_dom"/>
</dbReference>
<dbReference type="GO" id="GO:0016874">
    <property type="term" value="F:ligase activity"/>
    <property type="evidence" value="ECO:0007669"/>
    <property type="project" value="UniProtKB-KW"/>
</dbReference>
<keyword evidence="4 11" id="KW-0479">Metal-binding</keyword>
<evidence type="ECO:0000256" key="9">
    <source>
        <dbReference type="ARBA" id="ARBA00023204"/>
    </source>
</evidence>
<dbReference type="SUPFAM" id="SSF56091">
    <property type="entry name" value="DNA ligase/mRNA capping enzyme, catalytic domain"/>
    <property type="match status" value="1"/>
</dbReference>
<dbReference type="InterPro" id="IPR012340">
    <property type="entry name" value="NA-bd_OB-fold"/>
</dbReference>
<evidence type="ECO:0000313" key="15">
    <source>
        <dbReference type="Proteomes" id="UP000629025"/>
    </source>
</evidence>
<organism evidence="14 15">
    <name type="scientific">Marinobacterium zhoushanense</name>
    <dbReference type="NCBI Taxonomy" id="1679163"/>
    <lineage>
        <taxon>Bacteria</taxon>
        <taxon>Pseudomonadati</taxon>
        <taxon>Pseudomonadota</taxon>
        <taxon>Gammaproteobacteria</taxon>
        <taxon>Oceanospirillales</taxon>
        <taxon>Oceanospirillaceae</taxon>
        <taxon>Marinobacterium</taxon>
    </lineage>
</organism>
<evidence type="ECO:0000256" key="2">
    <source>
        <dbReference type="ARBA" id="ARBA00022598"/>
    </source>
</evidence>
<feature type="binding site" evidence="11">
    <location>
        <position position="116"/>
    </location>
    <ligand>
        <name>NAD(+)</name>
        <dbReference type="ChEBI" id="CHEBI:57540"/>
    </ligand>
</feature>
<dbReference type="Gene3D" id="3.40.50.10190">
    <property type="entry name" value="BRCT domain"/>
    <property type="match status" value="1"/>
</dbReference>
<dbReference type="EMBL" id="BMIJ01000008">
    <property type="protein sequence ID" value="GGC07070.1"/>
    <property type="molecule type" value="Genomic_DNA"/>
</dbReference>
<reference evidence="15" key="1">
    <citation type="journal article" date="2019" name="Int. J. Syst. Evol. Microbiol.">
        <title>The Global Catalogue of Microorganisms (GCM) 10K type strain sequencing project: providing services to taxonomists for standard genome sequencing and annotation.</title>
        <authorList>
            <consortium name="The Broad Institute Genomics Platform"/>
            <consortium name="The Broad Institute Genome Sequencing Center for Infectious Disease"/>
            <person name="Wu L."/>
            <person name="Ma J."/>
        </authorList>
    </citation>
    <scope>NUCLEOTIDE SEQUENCE [LARGE SCALE GENOMIC DNA]</scope>
    <source>
        <strain evidence="15">CGMCC 1.15341</strain>
    </source>
</reference>
<keyword evidence="15" id="KW-1185">Reference proteome</keyword>
<evidence type="ECO:0000256" key="7">
    <source>
        <dbReference type="ARBA" id="ARBA00022842"/>
    </source>
</evidence>
<evidence type="ECO:0000313" key="14">
    <source>
        <dbReference type="EMBL" id="GGC07070.1"/>
    </source>
</evidence>
<dbReference type="NCBIfam" id="TIGR00575">
    <property type="entry name" value="dnlj"/>
    <property type="match status" value="1"/>
</dbReference>
<sequence length="784" mass="86397">MNTSVSARIQALREQIDLHNHRYYVLDEPSIPDAEYDRLFRELRELEQANPELITPDSPTQRVGAKPSGGFAEVAHELPMLSLDNAFSADELRAFVRRIGDRVKGTDTDKLKFACEPKLDGLAISLLYEQGVLVRGATRGDGYTGEDITLNVRTIANIPLRLMGEGWPARLEVRGEVYMPKAGFEALNAEARARDEKTFVNPRNAAAGSLRQLDPAITAKRPLEFCCYSTGIVEGGELPSSHSETLQLLRKWGIRINPEMQVVEGAEGCLEYYRRMELMRTSLAYDIDGLVFKVDDRELQQQLGFVARAPRWAIAHKFPAQEEITRLNDVEFQVGRTGAVTPVARLEPVFVGGVTVSNATLHNMDEIARLDVRIGDYVMVRRAGDVIPQIVSVVTEKRDGNERPVQLPEHCPVCGSEIERTQLVKRGKSGQQVSEGAIYRCIGRLACQAQLKQALIHFVSRKAMDIDGLGEKNIDQLVEREMVASPADLYRLSKSQLLRLEGFAELSSDNLIKAIDDSRMVTLDKFIYALGIPEVGEETARVLAKSLGSLNRIQQALPELLTWLPDIGLEVAHEIHNFMQDEHNSQVIGDLLSLEVRPSEAGALAPELQGSISFAELIDKLNIAGVAKTGAALLADRFLTLDALLTADETALSEIPRFGSRARAGLLERLNDARWCTNARALEHQLREFGMHWECKVEQPLQSLPLAGETWVLTGTLESLTRDDAKERLQALGAKVAGSVSAKTTAVVAGEKAGSKLAKAEQLGVRVLSEADLLKLLEAEGQGA</sequence>
<dbReference type="CDD" id="cd00114">
    <property type="entry name" value="LIGANc"/>
    <property type="match status" value="1"/>
</dbReference>
<dbReference type="NCBIfam" id="NF005932">
    <property type="entry name" value="PRK07956.1"/>
    <property type="match status" value="1"/>
</dbReference>
<dbReference type="CDD" id="cd17748">
    <property type="entry name" value="BRCT_DNA_ligase_like"/>
    <property type="match status" value="1"/>
</dbReference>
<dbReference type="Pfam" id="PF01653">
    <property type="entry name" value="DNA_ligase_aden"/>
    <property type="match status" value="1"/>
</dbReference>
<dbReference type="InterPro" id="IPR036420">
    <property type="entry name" value="BRCT_dom_sf"/>
</dbReference>
<evidence type="ECO:0000256" key="11">
    <source>
        <dbReference type="HAMAP-Rule" id="MF_01588"/>
    </source>
</evidence>
<keyword evidence="5 11" id="KW-0227">DNA damage</keyword>
<evidence type="ECO:0000256" key="12">
    <source>
        <dbReference type="RuleBase" id="RU000618"/>
    </source>
</evidence>
<dbReference type="RefSeq" id="WP_188751018.1">
    <property type="nucleotide sequence ID" value="NZ_BMIJ01000008.1"/>
</dbReference>
<dbReference type="SMART" id="SM00532">
    <property type="entry name" value="LIGANc"/>
    <property type="match status" value="1"/>
</dbReference>
<keyword evidence="6 11" id="KW-0862">Zinc</keyword>
<accession>A0ABQ1KUB0</accession>
<dbReference type="HAMAP" id="MF_01588">
    <property type="entry name" value="DNA_ligase_A"/>
    <property type="match status" value="1"/>
</dbReference>
<dbReference type="SUPFAM" id="SSF52113">
    <property type="entry name" value="BRCT domain"/>
    <property type="match status" value="1"/>
</dbReference>
<gene>
    <name evidence="11 14" type="primary">ligA</name>
    <name evidence="14" type="ORF">GCM10011352_36700</name>
</gene>
<feature type="binding site" evidence="11">
    <location>
        <position position="447"/>
    </location>
    <ligand>
        <name>Zn(2+)</name>
        <dbReference type="ChEBI" id="CHEBI:29105"/>
    </ligand>
</feature>
<feature type="binding site" evidence="11">
    <location>
        <begin position="82"/>
        <end position="83"/>
    </location>
    <ligand>
        <name>NAD(+)</name>
        <dbReference type="ChEBI" id="CHEBI:57540"/>
    </ligand>
</feature>
<feature type="binding site" evidence="11">
    <location>
        <begin position="33"/>
        <end position="37"/>
    </location>
    <ligand>
        <name>NAD(+)</name>
        <dbReference type="ChEBI" id="CHEBI:57540"/>
    </ligand>
</feature>
<dbReference type="InterPro" id="IPR041663">
    <property type="entry name" value="DisA/LigA_HHH"/>
</dbReference>
<comment type="catalytic activity">
    <reaction evidence="10 11 12">
        <text>NAD(+) + (deoxyribonucleotide)n-3'-hydroxyl + 5'-phospho-(deoxyribonucleotide)m = (deoxyribonucleotide)n+m + AMP + beta-nicotinamide D-nucleotide.</text>
        <dbReference type="EC" id="6.5.1.2"/>
    </reaction>
</comment>
<dbReference type="InterPro" id="IPR033136">
    <property type="entry name" value="DNA_ligase_CS"/>
</dbReference>